<dbReference type="Proteomes" id="UP000789702">
    <property type="component" value="Unassembled WGS sequence"/>
</dbReference>
<dbReference type="EMBL" id="CAJVPU010015437">
    <property type="protein sequence ID" value="CAG8646837.1"/>
    <property type="molecule type" value="Genomic_DNA"/>
</dbReference>
<accession>A0ACA9NGJ6</accession>
<protein>
    <submittedName>
        <fullName evidence="1">234_t:CDS:1</fullName>
    </submittedName>
</protein>
<evidence type="ECO:0000313" key="1">
    <source>
        <dbReference type="EMBL" id="CAG8646837.1"/>
    </source>
</evidence>
<keyword evidence="2" id="KW-1185">Reference proteome</keyword>
<name>A0ACA9NGJ6_9GLOM</name>
<organism evidence="1 2">
    <name type="scientific">Dentiscutata heterogama</name>
    <dbReference type="NCBI Taxonomy" id="1316150"/>
    <lineage>
        <taxon>Eukaryota</taxon>
        <taxon>Fungi</taxon>
        <taxon>Fungi incertae sedis</taxon>
        <taxon>Mucoromycota</taxon>
        <taxon>Glomeromycotina</taxon>
        <taxon>Glomeromycetes</taxon>
        <taxon>Diversisporales</taxon>
        <taxon>Gigasporaceae</taxon>
        <taxon>Dentiscutata</taxon>
    </lineage>
</organism>
<feature type="non-terminal residue" evidence="1">
    <location>
        <position position="107"/>
    </location>
</feature>
<sequence>MSTLKLEEGSNNIEDCNSFFNKNNSKFFQNNSFEKLENVGSTLCSRTYKVFSTKCNKIFILNKILFSQKYTLKDFIADLNQYQRIELHANILKFVSIIEQSTNKAMF</sequence>
<reference evidence="1" key="1">
    <citation type="submission" date="2021-06" db="EMBL/GenBank/DDBJ databases">
        <authorList>
            <person name="Kallberg Y."/>
            <person name="Tangrot J."/>
            <person name="Rosling A."/>
        </authorList>
    </citation>
    <scope>NUCLEOTIDE SEQUENCE</scope>
    <source>
        <strain evidence="1">IL203A</strain>
    </source>
</reference>
<evidence type="ECO:0000313" key="2">
    <source>
        <dbReference type="Proteomes" id="UP000789702"/>
    </source>
</evidence>
<comment type="caution">
    <text evidence="1">The sequence shown here is derived from an EMBL/GenBank/DDBJ whole genome shotgun (WGS) entry which is preliminary data.</text>
</comment>
<gene>
    <name evidence="1" type="ORF">DHETER_LOCUS9105</name>
</gene>
<proteinExistence type="predicted"/>